<dbReference type="Gene3D" id="2.60.40.10">
    <property type="entry name" value="Immunoglobulins"/>
    <property type="match status" value="1"/>
</dbReference>
<dbReference type="SUPFAM" id="SSF49464">
    <property type="entry name" value="Carboxypeptidase regulatory domain-like"/>
    <property type="match status" value="1"/>
</dbReference>
<dbReference type="RefSeq" id="WP_309202977.1">
    <property type="nucleotide sequence ID" value="NZ_CP133548.1"/>
</dbReference>
<organism evidence="1 2">
    <name type="scientific">Pleionea litopenaei</name>
    <dbReference type="NCBI Taxonomy" id="3070815"/>
    <lineage>
        <taxon>Bacteria</taxon>
        <taxon>Pseudomonadati</taxon>
        <taxon>Pseudomonadota</taxon>
        <taxon>Gammaproteobacteria</taxon>
        <taxon>Oceanospirillales</taxon>
        <taxon>Pleioneaceae</taxon>
        <taxon>Pleionea</taxon>
    </lineage>
</organism>
<reference evidence="1 2" key="1">
    <citation type="submission" date="2023-08" db="EMBL/GenBank/DDBJ databases">
        <title>Pleionea litopenaei sp. nov., isolated from stomach of juvenile Litopenaeus vannamei.</title>
        <authorList>
            <person name="Rho A.M."/>
            <person name="Hwang C.Y."/>
        </authorList>
    </citation>
    <scope>NUCLEOTIDE SEQUENCE [LARGE SCALE GENOMIC DNA]</scope>
    <source>
        <strain evidence="1 2">HL-JVS1</strain>
    </source>
</reference>
<dbReference type="InterPro" id="IPR013783">
    <property type="entry name" value="Ig-like_fold"/>
</dbReference>
<sequence>MSEQDIQNKLDKLFKTQANTVQDQRKLSSDFAVMNSMLVSRETKRLQKKYGKNDIRVASLKQKKAEIHRNIRESIAMKPVERTVKFDSVLKTDAVVEGAIHDEHGVGVKNLNVYLVDEAGKKISDIKTVKTDESGGYSIKVPKKYTATTEKKVGFKVVVESNAKEKIVEDNESISLAVGERMNSKMTINRGHLLKNRLNKKG</sequence>
<dbReference type="AlphaFoldDB" id="A0AA51X7E0"/>
<accession>A0AA51X7E0</accession>
<dbReference type="InterPro" id="IPR008969">
    <property type="entry name" value="CarboxyPept-like_regulatory"/>
</dbReference>
<name>A0AA51X7E0_9GAMM</name>
<dbReference type="Proteomes" id="UP001239782">
    <property type="component" value="Chromosome"/>
</dbReference>
<dbReference type="KEGG" id="plei:Q9312_02565"/>
<proteinExistence type="predicted"/>
<keyword evidence="2" id="KW-1185">Reference proteome</keyword>
<evidence type="ECO:0008006" key="3">
    <source>
        <dbReference type="Google" id="ProtNLM"/>
    </source>
</evidence>
<evidence type="ECO:0000313" key="2">
    <source>
        <dbReference type="Proteomes" id="UP001239782"/>
    </source>
</evidence>
<evidence type="ECO:0000313" key="1">
    <source>
        <dbReference type="EMBL" id="WMS87819.1"/>
    </source>
</evidence>
<protein>
    <recommendedName>
        <fullName evidence="3">Carboxypeptidase family protein</fullName>
    </recommendedName>
</protein>
<gene>
    <name evidence="1" type="ORF">Q9312_02565</name>
</gene>
<dbReference type="EMBL" id="CP133548">
    <property type="protein sequence ID" value="WMS87819.1"/>
    <property type="molecule type" value="Genomic_DNA"/>
</dbReference>